<dbReference type="Gene3D" id="3.30.750.24">
    <property type="entry name" value="STAS domain"/>
    <property type="match status" value="1"/>
</dbReference>
<proteinExistence type="predicted"/>
<evidence type="ECO:0000256" key="1">
    <source>
        <dbReference type="SAM" id="MobiDB-lite"/>
    </source>
</evidence>
<evidence type="ECO:0000313" key="4">
    <source>
        <dbReference type="EMBL" id="ADY57737.1"/>
    </source>
</evidence>
<dbReference type="EMBL" id="CP002546">
    <property type="protein sequence ID" value="ADY57737.1"/>
    <property type="molecule type" value="Genomic_DNA"/>
</dbReference>
<dbReference type="InterPro" id="IPR002645">
    <property type="entry name" value="STAS_dom"/>
</dbReference>
<keyword evidence="2" id="KW-0812">Transmembrane</keyword>
<feature type="region of interest" description="Disordered" evidence="1">
    <location>
        <begin position="187"/>
        <end position="271"/>
    </location>
</feature>
<dbReference type="RefSeq" id="WP_013626481.1">
    <property type="nucleotide sequence ID" value="NC_015174.1"/>
</dbReference>
<feature type="compositionally biased region" description="Low complexity" evidence="1">
    <location>
        <begin position="223"/>
        <end position="239"/>
    </location>
</feature>
<gene>
    <name evidence="4" type="ordered locus">Plabr_0107</name>
</gene>
<dbReference type="STRING" id="756272.Plabr_0107"/>
<sequence>MTAPDAPFRFTQEENVSILVLQQELNNVQWGEIDSIGTQVLNALADRTHPNVIVDLSQLNYMGSAMVALIVRVWKATMARKGKLAVVCPHDGVREVLKLASLDKHWAITNTQAEARKAVGAGAASHKLNVDQSSDGNAWKVAAVLSTTLLLIVVVGGLIYAFRGNQPPENSNVEETEQVEVEEDGLVPEGFESEESASFEEPVIDEPEMKVETNETAVEEAATETPAETAKTAAEAPAPSDMPPALPEVKNAPTETDSTDSPEETTENKEE</sequence>
<protein>
    <submittedName>
        <fullName evidence="4">Sulfate transporter/antisigma-factor antagonist STAS</fullName>
    </submittedName>
</protein>
<keyword evidence="5" id="KW-1185">Reference proteome</keyword>
<dbReference type="AlphaFoldDB" id="F0SMH5"/>
<dbReference type="KEGG" id="pbs:Plabr_0107"/>
<dbReference type="SUPFAM" id="SSF52091">
    <property type="entry name" value="SpoIIaa-like"/>
    <property type="match status" value="1"/>
</dbReference>
<dbReference type="CDD" id="cd07043">
    <property type="entry name" value="STAS_anti-anti-sigma_factors"/>
    <property type="match status" value="1"/>
</dbReference>
<keyword evidence="2" id="KW-1133">Transmembrane helix</keyword>
<dbReference type="HOGENOM" id="CLU_1026308_0_0_0"/>
<feature type="compositionally biased region" description="Acidic residues" evidence="1">
    <location>
        <begin position="187"/>
        <end position="206"/>
    </location>
</feature>
<feature type="domain" description="STAS" evidence="3">
    <location>
        <begin position="6"/>
        <end position="122"/>
    </location>
</feature>
<accession>F0SMH5</accession>
<dbReference type="PANTHER" id="PTHR33495">
    <property type="entry name" value="ANTI-SIGMA FACTOR ANTAGONIST TM_1081-RELATED-RELATED"/>
    <property type="match status" value="1"/>
</dbReference>
<dbReference type="eggNOG" id="COG1366">
    <property type="taxonomic scope" value="Bacteria"/>
</dbReference>
<evidence type="ECO:0000256" key="2">
    <source>
        <dbReference type="SAM" id="Phobius"/>
    </source>
</evidence>
<dbReference type="Pfam" id="PF01740">
    <property type="entry name" value="STAS"/>
    <property type="match status" value="1"/>
</dbReference>
<dbReference type="GO" id="GO:0043856">
    <property type="term" value="F:anti-sigma factor antagonist activity"/>
    <property type="evidence" value="ECO:0007669"/>
    <property type="project" value="TreeGrafter"/>
</dbReference>
<reference evidence="5" key="1">
    <citation type="submission" date="2011-02" db="EMBL/GenBank/DDBJ databases">
        <title>The complete genome of Planctomyces brasiliensis DSM 5305.</title>
        <authorList>
            <person name="Lucas S."/>
            <person name="Copeland A."/>
            <person name="Lapidus A."/>
            <person name="Bruce D."/>
            <person name="Goodwin L."/>
            <person name="Pitluck S."/>
            <person name="Kyrpides N."/>
            <person name="Mavromatis K."/>
            <person name="Pagani I."/>
            <person name="Ivanova N."/>
            <person name="Ovchinnikova G."/>
            <person name="Lu M."/>
            <person name="Detter J.C."/>
            <person name="Han C."/>
            <person name="Land M."/>
            <person name="Hauser L."/>
            <person name="Markowitz V."/>
            <person name="Cheng J.-F."/>
            <person name="Hugenholtz P."/>
            <person name="Woyke T."/>
            <person name="Wu D."/>
            <person name="Tindall B."/>
            <person name="Pomrenke H.G."/>
            <person name="Brambilla E."/>
            <person name="Klenk H.-P."/>
            <person name="Eisen J.A."/>
        </authorList>
    </citation>
    <scope>NUCLEOTIDE SEQUENCE [LARGE SCALE GENOMIC DNA]</scope>
    <source>
        <strain evidence="5">ATCC 49424 / DSM 5305 / JCM 21570 / NBRC 103401 / IFAM 1448</strain>
    </source>
</reference>
<dbReference type="Proteomes" id="UP000006860">
    <property type="component" value="Chromosome"/>
</dbReference>
<evidence type="ECO:0000313" key="5">
    <source>
        <dbReference type="Proteomes" id="UP000006860"/>
    </source>
</evidence>
<feature type="transmembrane region" description="Helical" evidence="2">
    <location>
        <begin position="141"/>
        <end position="162"/>
    </location>
</feature>
<organism evidence="4 5">
    <name type="scientific">Rubinisphaera brasiliensis (strain ATCC 49424 / DSM 5305 / JCM 21570 / IAM 15109 / NBRC 103401 / IFAM 1448)</name>
    <name type="common">Planctomyces brasiliensis</name>
    <dbReference type="NCBI Taxonomy" id="756272"/>
    <lineage>
        <taxon>Bacteria</taxon>
        <taxon>Pseudomonadati</taxon>
        <taxon>Planctomycetota</taxon>
        <taxon>Planctomycetia</taxon>
        <taxon>Planctomycetales</taxon>
        <taxon>Planctomycetaceae</taxon>
        <taxon>Rubinisphaera</taxon>
    </lineage>
</organism>
<name>F0SMH5_RUBBR</name>
<evidence type="ECO:0000259" key="3">
    <source>
        <dbReference type="PROSITE" id="PS50801"/>
    </source>
</evidence>
<feature type="transmembrane region" description="Helical" evidence="2">
    <location>
        <begin position="58"/>
        <end position="74"/>
    </location>
</feature>
<dbReference type="PROSITE" id="PS50801">
    <property type="entry name" value="STAS"/>
    <property type="match status" value="1"/>
</dbReference>
<dbReference type="InterPro" id="IPR036513">
    <property type="entry name" value="STAS_dom_sf"/>
</dbReference>
<keyword evidence="2" id="KW-0472">Membrane</keyword>